<keyword evidence="1" id="KW-0474">Menaquinone biosynthesis</keyword>
<dbReference type="Gene3D" id="3.40.190.10">
    <property type="entry name" value="Periplasmic binding protein-like II"/>
    <property type="match status" value="2"/>
</dbReference>
<proteinExistence type="predicted"/>
<reference evidence="3" key="1">
    <citation type="submission" date="2018-05" db="EMBL/GenBank/DDBJ databases">
        <authorList>
            <person name="Lanie J.A."/>
            <person name="Ng W.-L."/>
            <person name="Kazmierczak K.M."/>
            <person name="Andrzejewski T.M."/>
            <person name="Davidsen T.M."/>
            <person name="Wayne K.J."/>
            <person name="Tettelin H."/>
            <person name="Glass J.I."/>
            <person name="Rusch D."/>
            <person name="Podicherti R."/>
            <person name="Tsui H.-C.T."/>
            <person name="Winkler M.E."/>
        </authorList>
    </citation>
    <scope>NUCLEOTIDE SEQUENCE</scope>
</reference>
<dbReference type="CDD" id="cd13634">
    <property type="entry name" value="PBP2_Sco4506"/>
    <property type="match status" value="1"/>
</dbReference>
<evidence type="ECO:0008006" key="4">
    <source>
        <dbReference type="Google" id="ProtNLM"/>
    </source>
</evidence>
<dbReference type="Pfam" id="PF02621">
    <property type="entry name" value="VitK2_biosynth"/>
    <property type="match status" value="1"/>
</dbReference>
<organism evidence="3">
    <name type="scientific">marine metagenome</name>
    <dbReference type="NCBI Taxonomy" id="408172"/>
    <lineage>
        <taxon>unclassified sequences</taxon>
        <taxon>metagenomes</taxon>
        <taxon>ecological metagenomes</taxon>
    </lineage>
</organism>
<gene>
    <name evidence="3" type="ORF">METZ01_LOCUS198849</name>
</gene>
<evidence type="ECO:0000256" key="2">
    <source>
        <dbReference type="ARBA" id="ARBA00023239"/>
    </source>
</evidence>
<evidence type="ECO:0000313" key="3">
    <source>
        <dbReference type="EMBL" id="SVB45995.1"/>
    </source>
</evidence>
<dbReference type="EMBL" id="UINC01042833">
    <property type="protein sequence ID" value="SVB45995.1"/>
    <property type="molecule type" value="Genomic_DNA"/>
</dbReference>
<dbReference type="GO" id="GO:0009234">
    <property type="term" value="P:menaquinone biosynthetic process"/>
    <property type="evidence" value="ECO:0007669"/>
    <property type="project" value="UniProtKB-KW"/>
</dbReference>
<accession>A0A382E6B6</accession>
<dbReference type="AlphaFoldDB" id="A0A382E6B6"/>
<evidence type="ECO:0000256" key="1">
    <source>
        <dbReference type="ARBA" id="ARBA00022428"/>
    </source>
</evidence>
<feature type="non-terminal residue" evidence="3">
    <location>
        <position position="223"/>
    </location>
</feature>
<name>A0A382E6B6_9ZZZZ</name>
<keyword evidence="2" id="KW-0456">Lyase</keyword>
<dbReference type="GO" id="GO:0016829">
    <property type="term" value="F:lyase activity"/>
    <property type="evidence" value="ECO:0007669"/>
    <property type="project" value="UniProtKB-KW"/>
</dbReference>
<sequence length="223" mass="24524">MAQPLLRFGIHDFLNAGPILLSVKEQGLNQGFQLIIDSPASLADRLKSSDLDLAMIPSIEYFKSADNYRLVRGVCIASRGEVGTVLFLAKKPIDEICSIAVDNRSRTSIALLKVLFSFKSDVSTRPFPPDLELMLADNSAALIIGDSAFQLSNLDPSITVYDLSKEWFVQTGKTFVHAVVAVRKNISLSKSQKIFLEQTILDGCGQFKEVLRDYGVLPGVETK</sequence>
<dbReference type="PANTHER" id="PTHR37690:SF1">
    <property type="entry name" value="CHORISMATE DEHYDRATASE"/>
    <property type="match status" value="1"/>
</dbReference>
<dbReference type="PANTHER" id="PTHR37690">
    <property type="entry name" value="CHORISMATE DEHYDRATASE"/>
    <property type="match status" value="1"/>
</dbReference>
<dbReference type="InterPro" id="IPR003773">
    <property type="entry name" value="Menaquinone_biosynth"/>
</dbReference>
<dbReference type="InterPro" id="IPR030868">
    <property type="entry name" value="MqnA"/>
</dbReference>
<protein>
    <recommendedName>
        <fullName evidence="4">Chorismate dehydratase</fullName>
    </recommendedName>
</protein>
<dbReference type="SUPFAM" id="SSF53850">
    <property type="entry name" value="Periplasmic binding protein-like II"/>
    <property type="match status" value="1"/>
</dbReference>